<evidence type="ECO:0000256" key="1">
    <source>
        <dbReference type="ARBA" id="ARBA00004651"/>
    </source>
</evidence>
<dbReference type="GO" id="GO:0005886">
    <property type="term" value="C:plasma membrane"/>
    <property type="evidence" value="ECO:0007669"/>
    <property type="project" value="UniProtKB-SubCell"/>
</dbReference>
<evidence type="ECO:0000256" key="5">
    <source>
        <dbReference type="ARBA" id="ARBA00023136"/>
    </source>
</evidence>
<feature type="transmembrane region" description="Helical" evidence="7">
    <location>
        <begin position="47"/>
        <end position="65"/>
    </location>
</feature>
<gene>
    <name evidence="8" type="ORF">KTA_22200</name>
</gene>
<accession>A0A455T469</accession>
<comment type="subcellular location">
    <subcellularLocation>
        <location evidence="1">Cell membrane</location>
        <topology evidence="1">Multi-pass membrane protein</topology>
    </subcellularLocation>
</comment>
<evidence type="ECO:0008006" key="9">
    <source>
        <dbReference type="Google" id="ProtNLM"/>
    </source>
</evidence>
<evidence type="ECO:0000256" key="3">
    <source>
        <dbReference type="ARBA" id="ARBA00022692"/>
    </source>
</evidence>
<feature type="transmembrane region" description="Helical" evidence="7">
    <location>
        <begin position="6"/>
        <end position="27"/>
    </location>
</feature>
<dbReference type="Pfam" id="PF09678">
    <property type="entry name" value="Caa3_CtaG"/>
    <property type="match status" value="1"/>
</dbReference>
<keyword evidence="4 7" id="KW-1133">Transmembrane helix</keyword>
<keyword evidence="2" id="KW-1003">Cell membrane</keyword>
<keyword evidence="5 7" id="KW-0472">Membrane</keyword>
<protein>
    <recommendedName>
        <fullName evidence="9">Cytochrome c oxidase assembly protein</fullName>
    </recommendedName>
</protein>
<feature type="transmembrane region" description="Helical" evidence="7">
    <location>
        <begin position="185"/>
        <end position="209"/>
    </location>
</feature>
<dbReference type="InterPro" id="IPR019108">
    <property type="entry name" value="Caa3_assmbl_CtaG-rel"/>
</dbReference>
<feature type="region of interest" description="Disordered" evidence="6">
    <location>
        <begin position="271"/>
        <end position="323"/>
    </location>
</feature>
<feature type="transmembrane region" description="Helical" evidence="7">
    <location>
        <begin position="229"/>
        <end position="255"/>
    </location>
</feature>
<evidence type="ECO:0000256" key="4">
    <source>
        <dbReference type="ARBA" id="ARBA00022989"/>
    </source>
</evidence>
<dbReference type="EMBL" id="AP019377">
    <property type="protein sequence ID" value="BBH94021.1"/>
    <property type="molecule type" value="Genomic_DNA"/>
</dbReference>
<evidence type="ECO:0000256" key="6">
    <source>
        <dbReference type="SAM" id="MobiDB-lite"/>
    </source>
</evidence>
<evidence type="ECO:0000313" key="8">
    <source>
        <dbReference type="EMBL" id="BBH94021.1"/>
    </source>
</evidence>
<organism evidence="8">
    <name type="scientific">Thermogemmatispora argillosa</name>
    <dbReference type="NCBI Taxonomy" id="2045280"/>
    <lineage>
        <taxon>Bacteria</taxon>
        <taxon>Bacillati</taxon>
        <taxon>Chloroflexota</taxon>
        <taxon>Ktedonobacteria</taxon>
        <taxon>Thermogemmatisporales</taxon>
        <taxon>Thermogemmatisporaceae</taxon>
        <taxon>Thermogemmatispora</taxon>
    </lineage>
</organism>
<dbReference type="PROSITE" id="PS51257">
    <property type="entry name" value="PROKAR_LIPOPROTEIN"/>
    <property type="match status" value="1"/>
</dbReference>
<keyword evidence="3 7" id="KW-0812">Transmembrane</keyword>
<proteinExistence type="predicted"/>
<name>A0A455T469_9CHLR</name>
<evidence type="ECO:0000256" key="2">
    <source>
        <dbReference type="ARBA" id="ARBA00022475"/>
    </source>
</evidence>
<feature type="transmembrane region" description="Helical" evidence="7">
    <location>
        <begin position="77"/>
        <end position="101"/>
    </location>
</feature>
<sequence>MDFWLRAWHFIPSVVVGCVAITVLYLYAIGPLRRQYELGPPVPRSRVVVFLLGVLIIFLALVSPLDELGDDYLFSAHMVQHLLITLVAPPMMLWGIPGWLLTPLLRNRLLYRAVKVLTLPVVAFFLFNADIFLWHAPPLYDATLENEGIHVLEHLTFIIFSFLFWWPVLSPLEGELGPLSLPGQVLYLFLSGMPMVLLGAGLTFVPPLYAPYLAAPRIWGISPATDQQLGGLIMWVPANILVIVLMSVLFIRWMLAQEQRQIERERLAWQQEEEEQARQSHRESSLQGESDGEAGEWSESGRHETGVGRPPSIGGERSGEQRP</sequence>
<feature type="transmembrane region" description="Helical" evidence="7">
    <location>
        <begin position="113"/>
        <end position="134"/>
    </location>
</feature>
<reference evidence="8" key="1">
    <citation type="submission" date="2018-12" db="EMBL/GenBank/DDBJ databases">
        <title>Novel natural products biosynthetic potential of the class Ktedonobacteria.</title>
        <authorList>
            <person name="Zheng Y."/>
            <person name="Saitou A."/>
            <person name="Wang C.M."/>
            <person name="Toyoda A."/>
            <person name="Minakuchi Y."/>
            <person name="Sekiguchi Y."/>
            <person name="Ueda K."/>
            <person name="Takano H."/>
            <person name="Sakai Y."/>
            <person name="Yokota A."/>
            <person name="Yabe S."/>
        </authorList>
    </citation>
    <scope>NUCLEOTIDE SEQUENCE</scope>
    <source>
        <strain evidence="8">A3-2</strain>
    </source>
</reference>
<feature type="transmembrane region" description="Helical" evidence="7">
    <location>
        <begin position="154"/>
        <end position="173"/>
    </location>
</feature>
<evidence type="ECO:0000256" key="7">
    <source>
        <dbReference type="SAM" id="Phobius"/>
    </source>
</evidence>
<dbReference type="AlphaFoldDB" id="A0A455T469"/>